<dbReference type="AlphaFoldDB" id="A0A0N4XB80"/>
<dbReference type="Proteomes" id="UP000268014">
    <property type="component" value="Unassembled WGS sequence"/>
</dbReference>
<evidence type="ECO:0000313" key="1">
    <source>
        <dbReference type="EMBL" id="VDO91103.1"/>
    </source>
</evidence>
<name>A0A0N4XB80_HAEPC</name>
<dbReference type="OMA" id="HRYEVGS"/>
<reference evidence="1 2" key="2">
    <citation type="submission" date="2018-11" db="EMBL/GenBank/DDBJ databases">
        <authorList>
            <consortium name="Pathogen Informatics"/>
        </authorList>
    </citation>
    <scope>NUCLEOTIDE SEQUENCE [LARGE SCALE GENOMIC DNA]</scope>
    <source>
        <strain evidence="1 2">MHpl1</strain>
    </source>
</reference>
<keyword evidence="2" id="KW-1185">Reference proteome</keyword>
<organism evidence="3">
    <name type="scientific">Haemonchus placei</name>
    <name type="common">Barber's pole worm</name>
    <dbReference type="NCBI Taxonomy" id="6290"/>
    <lineage>
        <taxon>Eukaryota</taxon>
        <taxon>Metazoa</taxon>
        <taxon>Ecdysozoa</taxon>
        <taxon>Nematoda</taxon>
        <taxon>Chromadorea</taxon>
        <taxon>Rhabditida</taxon>
        <taxon>Rhabditina</taxon>
        <taxon>Rhabditomorpha</taxon>
        <taxon>Strongyloidea</taxon>
        <taxon>Trichostrongylidae</taxon>
        <taxon>Haemonchus</taxon>
    </lineage>
</organism>
<dbReference type="OrthoDB" id="5822864at2759"/>
<accession>A0A0N4XB80</accession>
<protein>
    <submittedName>
        <fullName evidence="3">Transposase</fullName>
    </submittedName>
</protein>
<proteinExistence type="predicted"/>
<evidence type="ECO:0000313" key="3">
    <source>
        <dbReference type="WBParaSite" id="HPLM_0002162501-mRNA-1"/>
    </source>
</evidence>
<reference evidence="3" key="1">
    <citation type="submission" date="2017-02" db="UniProtKB">
        <authorList>
            <consortium name="WormBaseParasite"/>
        </authorList>
    </citation>
    <scope>IDENTIFICATION</scope>
</reference>
<dbReference type="EMBL" id="UZAF01023747">
    <property type="protein sequence ID" value="VDO91103.1"/>
    <property type="molecule type" value="Genomic_DNA"/>
</dbReference>
<dbReference type="WBParaSite" id="HPLM_0002162501-mRNA-1">
    <property type="protein sequence ID" value="HPLM_0002162501-mRNA-1"/>
    <property type="gene ID" value="HPLM_0002162501"/>
</dbReference>
<gene>
    <name evidence="1" type="ORF">HPLM_LOCUS21614</name>
</gene>
<sequence>MSGTQKTDGSLRLDVSTNGDDIGEAFAVRNSNKTYDMKAVDDSVEADIVPHRYEVGSRLRRALYELDRRQDSSERKSKSKL</sequence>
<evidence type="ECO:0000313" key="2">
    <source>
        <dbReference type="Proteomes" id="UP000268014"/>
    </source>
</evidence>